<name>A0A2D2W4H9_9CAUD</name>
<gene>
    <name evidence="1" type="ORF">SEA_PATIO_13</name>
</gene>
<evidence type="ECO:0000313" key="1">
    <source>
        <dbReference type="EMBL" id="ATS93095.1"/>
    </source>
</evidence>
<evidence type="ECO:0000313" key="2">
    <source>
        <dbReference type="Proteomes" id="UP000240586"/>
    </source>
</evidence>
<dbReference type="Proteomes" id="UP000240586">
    <property type="component" value="Segment"/>
</dbReference>
<dbReference type="EMBL" id="MF919542">
    <property type="protein sequence ID" value="ATS93095.1"/>
    <property type="molecule type" value="Genomic_DNA"/>
</dbReference>
<reference evidence="1 2" key="1">
    <citation type="submission" date="2017-09" db="EMBL/GenBank/DDBJ databases">
        <authorList>
            <person name="Choi Z."/>
            <person name="Grubb S."/>
            <person name="Kuchan S."/>
            <person name="Pennathur K."/>
            <person name="Roskowski K."/>
            <person name="Garlena R.A."/>
            <person name="Russell D.A."/>
            <person name="Pope W.H."/>
            <person name="Jacobs-Sera D."/>
            <person name="Hatfull G.F."/>
        </authorList>
    </citation>
    <scope>NUCLEOTIDE SEQUENCE [LARGE SCALE GENOMIC DNA]</scope>
</reference>
<sequence>MSEAEHRSIGPRDALRALLYRAQSVRGFPTDNDMLMDEFLADWVVMSKVDYELDSLRQNEWQREAKLAFAVLVQSLAAVGEALETDIGSMVMAKAKEIFEFHGLDVDEALERFLP</sequence>
<organism evidence="1 2">
    <name type="scientific">Gordonia phage Patio</name>
    <dbReference type="NCBI Taxonomy" id="2041515"/>
    <lineage>
        <taxon>Viruses</taxon>
        <taxon>Duplodnaviria</taxon>
        <taxon>Heunggongvirae</taxon>
        <taxon>Uroviricota</taxon>
        <taxon>Caudoviricetes</taxon>
        <taxon>Zierdtviridae</taxon>
        <taxon>Emilbogenvirinae</taxon>
        <taxon>Skysandvirus</taxon>
        <taxon>Skysandvirus patio</taxon>
    </lineage>
</organism>
<keyword evidence="2" id="KW-1185">Reference proteome</keyword>
<protein>
    <submittedName>
        <fullName evidence="1">Uncharacterized protein</fullName>
    </submittedName>
</protein>
<accession>A0A2D2W4H9</accession>
<proteinExistence type="predicted"/>